<dbReference type="InterPro" id="IPR050240">
    <property type="entry name" value="DNA_pol_type-B"/>
</dbReference>
<comment type="catalytic activity">
    <reaction evidence="7">
        <text>DNA(n) + a 2'-deoxyribonucleoside 5'-triphosphate = DNA(n+1) + diphosphate</text>
        <dbReference type="Rhea" id="RHEA:22508"/>
        <dbReference type="Rhea" id="RHEA-COMP:17339"/>
        <dbReference type="Rhea" id="RHEA-COMP:17340"/>
        <dbReference type="ChEBI" id="CHEBI:33019"/>
        <dbReference type="ChEBI" id="CHEBI:61560"/>
        <dbReference type="ChEBI" id="CHEBI:173112"/>
        <dbReference type="EC" id="2.7.7.7"/>
    </reaction>
</comment>
<evidence type="ECO:0000259" key="8">
    <source>
        <dbReference type="Pfam" id="PF00136"/>
    </source>
</evidence>
<keyword evidence="3" id="KW-0808">Transferase</keyword>
<feature type="domain" description="DNA-directed DNA polymerase family B exonuclease" evidence="9">
    <location>
        <begin position="118"/>
        <end position="273"/>
    </location>
</feature>
<dbReference type="InterPro" id="IPR042087">
    <property type="entry name" value="DNA_pol_B_thumb"/>
</dbReference>
<dbReference type="SUPFAM" id="SSF53098">
    <property type="entry name" value="Ribonuclease H-like"/>
    <property type="match status" value="1"/>
</dbReference>
<dbReference type="Gene3D" id="3.30.420.10">
    <property type="entry name" value="Ribonuclease H-like superfamily/Ribonuclease H"/>
    <property type="match status" value="1"/>
</dbReference>
<evidence type="ECO:0000256" key="6">
    <source>
        <dbReference type="ARBA" id="ARBA00023125"/>
    </source>
</evidence>
<dbReference type="SUPFAM" id="SSF56672">
    <property type="entry name" value="DNA/RNA polymerases"/>
    <property type="match status" value="1"/>
</dbReference>
<dbReference type="GO" id="GO:0000166">
    <property type="term" value="F:nucleotide binding"/>
    <property type="evidence" value="ECO:0007669"/>
    <property type="project" value="InterPro"/>
</dbReference>
<comment type="caution">
    <text evidence="10">The sequence shown here is derived from an EMBL/GenBank/DDBJ whole genome shotgun (WGS) entry which is preliminary data.</text>
</comment>
<dbReference type="InterPro" id="IPR012337">
    <property type="entry name" value="RNaseH-like_sf"/>
</dbReference>
<evidence type="ECO:0000313" key="10">
    <source>
        <dbReference type="EMBL" id="MBK1879393.1"/>
    </source>
</evidence>
<proteinExistence type="inferred from homology"/>
<dbReference type="InterPro" id="IPR036397">
    <property type="entry name" value="RNaseH_sf"/>
</dbReference>
<dbReference type="SMART" id="SM00486">
    <property type="entry name" value="POLBc"/>
    <property type="match status" value="1"/>
</dbReference>
<dbReference type="PRINTS" id="PR00106">
    <property type="entry name" value="DNAPOLB"/>
</dbReference>
<dbReference type="Gene3D" id="3.90.1600.10">
    <property type="entry name" value="Palm domain of DNA polymerase"/>
    <property type="match status" value="1"/>
</dbReference>
<reference evidence="10" key="1">
    <citation type="submission" date="2021-01" db="EMBL/GenBank/DDBJ databases">
        <title>Modified the classification status of verrucomicrobia.</title>
        <authorList>
            <person name="Feng X."/>
        </authorList>
    </citation>
    <scope>NUCLEOTIDE SEQUENCE</scope>
    <source>
        <strain evidence="10">KCTC 13126</strain>
    </source>
</reference>
<dbReference type="InterPro" id="IPR043502">
    <property type="entry name" value="DNA/RNA_pol_sf"/>
</dbReference>
<keyword evidence="11" id="KW-1185">Reference proteome</keyword>
<keyword evidence="6" id="KW-0238">DNA-binding</keyword>
<keyword evidence="5" id="KW-0239">DNA-directed DNA polymerase</keyword>
<dbReference type="Proteomes" id="UP000617628">
    <property type="component" value="Unassembled WGS sequence"/>
</dbReference>
<dbReference type="RefSeq" id="WP_200357606.1">
    <property type="nucleotide sequence ID" value="NZ_JAENIL010000047.1"/>
</dbReference>
<dbReference type="GO" id="GO:0003887">
    <property type="term" value="F:DNA-directed DNA polymerase activity"/>
    <property type="evidence" value="ECO:0007669"/>
    <property type="project" value="UniProtKB-KW"/>
</dbReference>
<feature type="domain" description="DNA-directed DNA polymerase family B multifunctional" evidence="8">
    <location>
        <begin position="414"/>
        <end position="706"/>
    </location>
</feature>
<dbReference type="GO" id="GO:0003677">
    <property type="term" value="F:DNA binding"/>
    <property type="evidence" value="ECO:0007669"/>
    <property type="project" value="UniProtKB-KW"/>
</dbReference>
<keyword evidence="4" id="KW-0548">Nucleotidyltransferase</keyword>
<evidence type="ECO:0000256" key="7">
    <source>
        <dbReference type="ARBA" id="ARBA00049244"/>
    </source>
</evidence>
<dbReference type="InterPro" id="IPR023211">
    <property type="entry name" value="DNA_pol_palm_dom_sf"/>
</dbReference>
<comment type="similarity">
    <text evidence="1">Belongs to the DNA polymerase type-B family.</text>
</comment>
<evidence type="ECO:0000256" key="3">
    <source>
        <dbReference type="ARBA" id="ARBA00022679"/>
    </source>
</evidence>
<name>A0A934S5M7_9BACT</name>
<gene>
    <name evidence="10" type="ORF">JIN87_21075</name>
</gene>
<dbReference type="Gene3D" id="1.10.132.60">
    <property type="entry name" value="DNA polymerase family B, C-terminal domain"/>
    <property type="match status" value="1"/>
</dbReference>
<evidence type="ECO:0000256" key="1">
    <source>
        <dbReference type="ARBA" id="ARBA00005755"/>
    </source>
</evidence>
<dbReference type="PANTHER" id="PTHR10322:SF23">
    <property type="entry name" value="DNA POLYMERASE DELTA CATALYTIC SUBUNIT"/>
    <property type="match status" value="1"/>
</dbReference>
<dbReference type="AlphaFoldDB" id="A0A934S5M7"/>
<protein>
    <recommendedName>
        <fullName evidence="2">DNA-directed DNA polymerase</fullName>
        <ecNumber evidence="2">2.7.7.7</ecNumber>
    </recommendedName>
</protein>
<dbReference type="InterPro" id="IPR006134">
    <property type="entry name" value="DNA-dir_DNA_pol_B_multi_dom"/>
</dbReference>
<accession>A0A934S5M7</accession>
<dbReference type="InterPro" id="IPR006172">
    <property type="entry name" value="DNA-dir_DNA_pol_B"/>
</dbReference>
<evidence type="ECO:0000259" key="9">
    <source>
        <dbReference type="Pfam" id="PF03104"/>
    </source>
</evidence>
<dbReference type="Pfam" id="PF00136">
    <property type="entry name" value="DNA_pol_B"/>
    <property type="match status" value="1"/>
</dbReference>
<evidence type="ECO:0000256" key="5">
    <source>
        <dbReference type="ARBA" id="ARBA00022932"/>
    </source>
</evidence>
<dbReference type="Pfam" id="PF03104">
    <property type="entry name" value="DNA_pol_B_exo1"/>
    <property type="match status" value="1"/>
</dbReference>
<evidence type="ECO:0000256" key="2">
    <source>
        <dbReference type="ARBA" id="ARBA00012417"/>
    </source>
</evidence>
<organism evidence="10 11">
    <name type="scientific">Pelagicoccus mobilis</name>
    <dbReference type="NCBI Taxonomy" id="415221"/>
    <lineage>
        <taxon>Bacteria</taxon>
        <taxon>Pseudomonadati</taxon>
        <taxon>Verrucomicrobiota</taxon>
        <taxon>Opitutia</taxon>
        <taxon>Puniceicoccales</taxon>
        <taxon>Pelagicoccaceae</taxon>
        <taxon>Pelagicoccus</taxon>
    </lineage>
</organism>
<evidence type="ECO:0000313" key="11">
    <source>
        <dbReference type="Proteomes" id="UP000617628"/>
    </source>
</evidence>
<dbReference type="PANTHER" id="PTHR10322">
    <property type="entry name" value="DNA POLYMERASE CATALYTIC SUBUNIT"/>
    <property type="match status" value="1"/>
</dbReference>
<dbReference type="EC" id="2.7.7.7" evidence="2"/>
<evidence type="ECO:0000256" key="4">
    <source>
        <dbReference type="ARBA" id="ARBA00022695"/>
    </source>
</evidence>
<dbReference type="EMBL" id="JAENIL010000047">
    <property type="protein sequence ID" value="MBK1879393.1"/>
    <property type="molecule type" value="Genomic_DNA"/>
</dbReference>
<dbReference type="InterPro" id="IPR006133">
    <property type="entry name" value="DNA-dir_DNA_pol_B_exonuc"/>
</dbReference>
<sequence length="730" mass="83752">MSASILESLCGVWIGPEGEAHLTWATPDGSRKEERKPFVPFVWGRDENTWATEEGLIAERLSGDGEYDHLVRFQSLEGYQSFVKQHGRSGSIDWIRLLESQFLMEQRMRLFGDMHFSQLRRMQLDIETACEVEGGFSSPTRKGDRVLAIGLQCGERVETLVLEERTDAGERTLLKRLNECIQEMDPDVIEGHNIFKFDLDYLHRRAKRFKLAVNWGRYGQVAKFRKTRIRVAERMIDYTRCDIPGRSVVDTYLLVQIFDITTRELMSYGLKDVAKYFGVTSQEGEERTYIEGSKIQYMFDDDRETFLSYLRDDLRETKGVADRLLPTYFEQAKAFPTTLQEACLRGSASKVDLVFQEEYYHARAACPIPGEVSAFEGGYTASFEEGVFERVLHFDVASLYPSLLLLIGRNPKRDHLGVFIPMLKRLREYRLKYKKLARETEDLSLASEYNARQASFKILINSFYGYLGFSGARFGDAALAAEVTAKGREILQSLIEFFKNAGCEPLEADTDGIYVSAGEYFDREEELLGLAQKGLPKGIELEYDGKYRSMFCYKAKNYALFDGEKVTIRGSALRSRGIEPFLKDLTWKLIYCLLGASKDDPARLALDVEKRIEAQEMPVRQIAKSEVLSQNPEAYQKKIEAGGKPRRASLEVALKMEREVAMGDRVSYFILPKQKGQTSDWQRAYPVDGYDKDSMGYDPTYYIKKLNDWRKRYAPFCPALLENPDQGELF</sequence>